<feature type="region of interest" description="Disordered" evidence="9">
    <location>
        <begin position="80"/>
        <end position="148"/>
    </location>
</feature>
<evidence type="ECO:0000256" key="3">
    <source>
        <dbReference type="ARBA" id="ARBA00022679"/>
    </source>
</evidence>
<evidence type="ECO:0000256" key="5">
    <source>
        <dbReference type="ARBA" id="ARBA00022919"/>
    </source>
</evidence>
<keyword evidence="5" id="KW-0746">Sphingolipid metabolism</keyword>
<accession>A0A7S3G311</accession>
<dbReference type="GO" id="GO:0000139">
    <property type="term" value="C:Golgi membrane"/>
    <property type="evidence" value="ECO:0007669"/>
    <property type="project" value="TreeGrafter"/>
</dbReference>
<dbReference type="AlphaFoldDB" id="A0A7S3G311"/>
<dbReference type="SUPFAM" id="SSF47769">
    <property type="entry name" value="SAM/Pointed domain"/>
    <property type="match status" value="1"/>
</dbReference>
<feature type="compositionally biased region" description="Low complexity" evidence="9">
    <location>
        <begin position="85"/>
        <end position="94"/>
    </location>
</feature>
<keyword evidence="3" id="KW-0808">Transferase</keyword>
<evidence type="ECO:0000256" key="6">
    <source>
        <dbReference type="ARBA" id="ARBA00022989"/>
    </source>
</evidence>
<evidence type="ECO:0000256" key="4">
    <source>
        <dbReference type="ARBA" id="ARBA00022692"/>
    </source>
</evidence>
<dbReference type="InterPro" id="IPR013761">
    <property type="entry name" value="SAM/pointed_sf"/>
</dbReference>
<dbReference type="Pfam" id="PF14360">
    <property type="entry name" value="PAP2_C"/>
    <property type="match status" value="1"/>
</dbReference>
<reference evidence="12" key="1">
    <citation type="submission" date="2021-01" db="EMBL/GenBank/DDBJ databases">
        <authorList>
            <person name="Corre E."/>
            <person name="Pelletier E."/>
            <person name="Niang G."/>
            <person name="Scheremetjew M."/>
            <person name="Finn R."/>
            <person name="Kale V."/>
            <person name="Holt S."/>
            <person name="Cochrane G."/>
            <person name="Meng A."/>
            <person name="Brown T."/>
            <person name="Cohen L."/>
        </authorList>
    </citation>
    <scope>NUCLEOTIDE SEQUENCE</scope>
    <source>
        <strain evidence="12">NIES-2562</strain>
    </source>
</reference>
<evidence type="ECO:0000256" key="8">
    <source>
        <dbReference type="ARBA" id="ARBA00023136"/>
    </source>
</evidence>
<dbReference type="GO" id="GO:0047493">
    <property type="term" value="F:ceramide cholinephosphotransferase activity"/>
    <property type="evidence" value="ECO:0007669"/>
    <property type="project" value="TreeGrafter"/>
</dbReference>
<dbReference type="InterPro" id="IPR001660">
    <property type="entry name" value="SAM"/>
</dbReference>
<dbReference type="GO" id="GO:0046513">
    <property type="term" value="P:ceramide biosynthetic process"/>
    <property type="evidence" value="ECO:0007669"/>
    <property type="project" value="TreeGrafter"/>
</dbReference>
<evidence type="ECO:0000256" key="1">
    <source>
        <dbReference type="ARBA" id="ARBA00004141"/>
    </source>
</evidence>
<dbReference type="GO" id="GO:0005789">
    <property type="term" value="C:endoplasmic reticulum membrane"/>
    <property type="evidence" value="ECO:0007669"/>
    <property type="project" value="TreeGrafter"/>
</dbReference>
<dbReference type="InterPro" id="IPR025749">
    <property type="entry name" value="Sphingomyelin_synth-like_dom"/>
</dbReference>
<keyword evidence="6 10" id="KW-1133">Transmembrane helix</keyword>
<dbReference type="GO" id="GO:0005886">
    <property type="term" value="C:plasma membrane"/>
    <property type="evidence" value="ECO:0007669"/>
    <property type="project" value="TreeGrafter"/>
</dbReference>
<dbReference type="Gene3D" id="1.10.150.50">
    <property type="entry name" value="Transcription Factor, Ets-1"/>
    <property type="match status" value="1"/>
</dbReference>
<name>A0A7S3G311_9EUKA</name>
<keyword evidence="8 10" id="KW-0472">Membrane</keyword>
<gene>
    <name evidence="12" type="ORF">PBIL07802_LOCUS3338</name>
</gene>
<feature type="transmembrane region" description="Helical" evidence="10">
    <location>
        <begin position="212"/>
        <end position="234"/>
    </location>
</feature>
<comment type="similarity">
    <text evidence="2">Belongs to the sphingomyelin synthase family.</text>
</comment>
<sequence>MDPGRESDMDFANTGDWSIDEVAKWLSTEGFSHLAPTFKEQRIDGDALLLLTENDLRNPPMSLPALGDIKKIGSLCTTLRRATRRQSPPSSPSLRSEDTIVLSSGSNDLYGSRLKRRGRASSRGSPSPPFRPLNEKERDSPPPLPEAGNSPRLFSRTFVIDLIKLAVAGAFLMVVSFVTSMTMTVVHERLPDPSTYPPLPDIVLDNVPHMPWAFQAAELMCIALASIVSIICVFHKHRIVIATRLLAILGAVFLLRCLTMFVTSLSVPGVHLTEPCMEGRQNRTFEEKLQMAWDITRGGGMSLQGVTTCGDYMFSGHTAVLTTLSYTILHYTPSVHSRRLHVSSALGVWQWLHTCVWISLLFGMFFILAAHEHYSVDVVVSYYISSRCFMNYHVRAAAWARQKKYLRSRMGRGQGRRDSISNDHIDDLATTSTMQYHALTDGEDTTTEEFLARERNFRRQVLPMSSFPLFLFFESHRKDLIHNVYEVPFKSLISHVFKKRAEVKESEKRE</sequence>
<dbReference type="GO" id="GO:0033188">
    <property type="term" value="F:sphingomyelin synthase activity"/>
    <property type="evidence" value="ECO:0007669"/>
    <property type="project" value="TreeGrafter"/>
</dbReference>
<feature type="transmembrane region" description="Helical" evidence="10">
    <location>
        <begin position="162"/>
        <end position="186"/>
    </location>
</feature>
<evidence type="ECO:0000259" key="11">
    <source>
        <dbReference type="PROSITE" id="PS50105"/>
    </source>
</evidence>
<evidence type="ECO:0000256" key="10">
    <source>
        <dbReference type="SAM" id="Phobius"/>
    </source>
</evidence>
<feature type="transmembrane region" description="Helical" evidence="10">
    <location>
        <begin position="351"/>
        <end position="370"/>
    </location>
</feature>
<feature type="transmembrane region" description="Helical" evidence="10">
    <location>
        <begin position="246"/>
        <end position="267"/>
    </location>
</feature>
<dbReference type="SMART" id="SM00454">
    <property type="entry name" value="SAM"/>
    <property type="match status" value="1"/>
</dbReference>
<protein>
    <recommendedName>
        <fullName evidence="11">SAM domain-containing protein</fullName>
    </recommendedName>
</protein>
<evidence type="ECO:0000256" key="9">
    <source>
        <dbReference type="SAM" id="MobiDB-lite"/>
    </source>
</evidence>
<proteinExistence type="inferred from homology"/>
<keyword evidence="4 10" id="KW-0812">Transmembrane</keyword>
<dbReference type="PANTHER" id="PTHR21290:SF25">
    <property type="entry name" value="SPHINGOMYELIN SYNTHASE-RELATED PROTEIN 1"/>
    <property type="match status" value="1"/>
</dbReference>
<comment type="subcellular location">
    <subcellularLocation>
        <location evidence="1">Membrane</location>
        <topology evidence="1">Multi-pass membrane protein</topology>
    </subcellularLocation>
</comment>
<feature type="domain" description="SAM" evidence="11">
    <location>
        <begin position="17"/>
        <end position="82"/>
    </location>
</feature>
<evidence type="ECO:0000256" key="2">
    <source>
        <dbReference type="ARBA" id="ARBA00005441"/>
    </source>
</evidence>
<dbReference type="PROSITE" id="PS50105">
    <property type="entry name" value="SAM_DOMAIN"/>
    <property type="match status" value="1"/>
</dbReference>
<evidence type="ECO:0000313" key="12">
    <source>
        <dbReference type="EMBL" id="CAE0241176.1"/>
    </source>
</evidence>
<evidence type="ECO:0000256" key="7">
    <source>
        <dbReference type="ARBA" id="ARBA00023098"/>
    </source>
</evidence>
<keyword evidence="7" id="KW-0443">Lipid metabolism</keyword>
<organism evidence="12">
    <name type="scientific">Palpitomonas bilix</name>
    <dbReference type="NCBI Taxonomy" id="652834"/>
    <lineage>
        <taxon>Eukaryota</taxon>
        <taxon>Eukaryota incertae sedis</taxon>
    </lineage>
</organism>
<dbReference type="PANTHER" id="PTHR21290">
    <property type="entry name" value="SPHINGOMYELIN SYNTHETASE"/>
    <property type="match status" value="1"/>
</dbReference>
<dbReference type="Pfam" id="PF00536">
    <property type="entry name" value="SAM_1"/>
    <property type="match status" value="1"/>
</dbReference>
<dbReference type="EMBL" id="HBIB01005547">
    <property type="protein sequence ID" value="CAE0241176.1"/>
    <property type="molecule type" value="Transcribed_RNA"/>
</dbReference>
<dbReference type="InterPro" id="IPR045221">
    <property type="entry name" value="Sphingomyelin_synth-like"/>
</dbReference>